<reference evidence="2 3" key="1">
    <citation type="submission" date="2017-02" db="EMBL/GenBank/DDBJ databases">
        <title>Chromobacterium haemolyticum H5244.</title>
        <authorList>
            <person name="Gulvik C.A."/>
        </authorList>
    </citation>
    <scope>NUCLEOTIDE SEQUENCE [LARGE SCALE GENOMIC DNA]</scope>
    <source>
        <strain evidence="2 3">H5244</strain>
    </source>
</reference>
<keyword evidence="1" id="KW-1133">Transmembrane helix</keyword>
<feature type="transmembrane region" description="Helical" evidence="1">
    <location>
        <begin position="7"/>
        <end position="27"/>
    </location>
</feature>
<sequence>MEKLKQLAKIFDNLGLAAIAAAATVLLRDMTGTDGKFHLKLPSGDAGELLIKAVMFYAGLQVISLWILHAADKRAQKR</sequence>
<evidence type="ECO:0000313" key="3">
    <source>
        <dbReference type="Proteomes" id="UP000192721"/>
    </source>
</evidence>
<dbReference type="RefSeq" id="WP_081554919.1">
    <property type="nucleotide sequence ID" value="NZ_MUKV01000005.1"/>
</dbReference>
<accession>A0A1W0D5W1</accession>
<evidence type="ECO:0000313" key="2">
    <source>
        <dbReference type="EMBL" id="OQS42338.1"/>
    </source>
</evidence>
<dbReference type="AlphaFoldDB" id="A0A1W0D5W1"/>
<dbReference type="Proteomes" id="UP000192721">
    <property type="component" value="Unassembled WGS sequence"/>
</dbReference>
<keyword evidence="1" id="KW-0472">Membrane</keyword>
<name>A0A1W0D5W1_9NEIS</name>
<dbReference type="EMBL" id="MUKV01000005">
    <property type="protein sequence ID" value="OQS42338.1"/>
    <property type="molecule type" value="Genomic_DNA"/>
</dbReference>
<proteinExistence type="predicted"/>
<protein>
    <submittedName>
        <fullName evidence="2">Uncharacterized protein</fullName>
    </submittedName>
</protein>
<organism evidence="2 3">
    <name type="scientific">Chromobacterium haemolyticum</name>
    <dbReference type="NCBI Taxonomy" id="394935"/>
    <lineage>
        <taxon>Bacteria</taxon>
        <taxon>Pseudomonadati</taxon>
        <taxon>Pseudomonadota</taxon>
        <taxon>Betaproteobacteria</taxon>
        <taxon>Neisseriales</taxon>
        <taxon>Chromobacteriaceae</taxon>
        <taxon>Chromobacterium</taxon>
    </lineage>
</organism>
<comment type="caution">
    <text evidence="2">The sequence shown here is derived from an EMBL/GenBank/DDBJ whole genome shotgun (WGS) entry which is preliminary data.</text>
</comment>
<evidence type="ECO:0000256" key="1">
    <source>
        <dbReference type="SAM" id="Phobius"/>
    </source>
</evidence>
<gene>
    <name evidence="2" type="ORF">B0T45_06000</name>
</gene>
<feature type="transmembrane region" description="Helical" evidence="1">
    <location>
        <begin position="49"/>
        <end position="68"/>
    </location>
</feature>
<keyword evidence="1" id="KW-0812">Transmembrane</keyword>